<dbReference type="AlphaFoldDB" id="A0A9P0ZTA5"/>
<dbReference type="OrthoDB" id="1939710at2759"/>
<gene>
    <name evidence="1" type="ORF">CEURO_LOCUS20313</name>
</gene>
<evidence type="ECO:0008006" key="3">
    <source>
        <dbReference type="Google" id="ProtNLM"/>
    </source>
</evidence>
<protein>
    <recommendedName>
        <fullName evidence="3">DUF3527 domain protein</fullName>
    </recommendedName>
</protein>
<dbReference type="Pfam" id="PF12043">
    <property type="entry name" value="DUF3527"/>
    <property type="match status" value="1"/>
</dbReference>
<dbReference type="PANTHER" id="PTHR31390">
    <property type="entry name" value="EXPRESSED PROTEIN"/>
    <property type="match status" value="1"/>
</dbReference>
<accession>A0A9P0ZTA5</accession>
<sequence length="622" mass="68932">MDLEFEKYCALDGSPSPTTVLLPVTPVHQKLEKMISRERSFSNNNYLFRSEDYFFTHTSVDDGEDLLRRSSSNMQKPDSGKERTKIEFSRDSAAAFSFGIVDTLCGLDDDYAVSSSPAAGYSSGRRLSKNLHPDLFNLSAAAAMLPAPHSPFWSENSGSRASSSSSCSPKAVRFGPMKRPFGKRIKFPRKGNSVLGNLAAAVESGVGPPPNWVTPPTTESVNGGKRDFSNMASCLQGVLKLEKKRHGFIQFSVPFSEEDIVFVAEEKWNSGYEFRSLPSNNRKNEENHYRLKEPSSSFIVGHMRTSCRISTELKHHPGICNNNDNNFFVMEFVLYDMRENGSFLKSLYAPSPDDVLSGTGNIGARKKSPAPTAIHNDDPPLELRPELELAAIVIELPFALKNRNWCENKLLRSEDDACCEYNSNNNGLRHVKMMNVVLPSAGGCHSLPTTESREALHPLIDRWRLGGGCDCGGWDLACPLRVFDITNAQIGNDDDSPLINNQKPFELFLQGKKGKAPALTMMALTDDGQQYAVSFQHDLSVLQAFSICVSVLHTTEALAAGSMERRRGKNVKSLQQRMFAKHDFGSLTEAVRQQEKAKGNRKVDQSLPLFVVNPLFSSIARI</sequence>
<dbReference type="Proteomes" id="UP001152484">
    <property type="component" value="Unassembled WGS sequence"/>
</dbReference>
<name>A0A9P0ZTA5_CUSEU</name>
<dbReference type="EMBL" id="CAMAPE010000062">
    <property type="protein sequence ID" value="CAH9114174.1"/>
    <property type="molecule type" value="Genomic_DNA"/>
</dbReference>
<organism evidence="1 2">
    <name type="scientific">Cuscuta europaea</name>
    <name type="common">European dodder</name>
    <dbReference type="NCBI Taxonomy" id="41803"/>
    <lineage>
        <taxon>Eukaryota</taxon>
        <taxon>Viridiplantae</taxon>
        <taxon>Streptophyta</taxon>
        <taxon>Embryophyta</taxon>
        <taxon>Tracheophyta</taxon>
        <taxon>Spermatophyta</taxon>
        <taxon>Magnoliopsida</taxon>
        <taxon>eudicotyledons</taxon>
        <taxon>Gunneridae</taxon>
        <taxon>Pentapetalae</taxon>
        <taxon>asterids</taxon>
        <taxon>lamiids</taxon>
        <taxon>Solanales</taxon>
        <taxon>Convolvulaceae</taxon>
        <taxon>Cuscuteae</taxon>
        <taxon>Cuscuta</taxon>
        <taxon>Cuscuta subgen. Cuscuta</taxon>
    </lineage>
</organism>
<evidence type="ECO:0000313" key="2">
    <source>
        <dbReference type="Proteomes" id="UP001152484"/>
    </source>
</evidence>
<dbReference type="InterPro" id="IPR021916">
    <property type="entry name" value="DUF3527"/>
</dbReference>
<comment type="caution">
    <text evidence="1">The sequence shown here is derived from an EMBL/GenBank/DDBJ whole genome shotgun (WGS) entry which is preliminary data.</text>
</comment>
<dbReference type="PANTHER" id="PTHR31390:SF0">
    <property type="entry name" value="DOMAIN PROTEIN, PUTATIVE (DUF3527)-RELATED"/>
    <property type="match status" value="1"/>
</dbReference>
<reference evidence="1" key="1">
    <citation type="submission" date="2022-07" db="EMBL/GenBank/DDBJ databases">
        <authorList>
            <person name="Macas J."/>
            <person name="Novak P."/>
            <person name="Neumann P."/>
        </authorList>
    </citation>
    <scope>NUCLEOTIDE SEQUENCE</scope>
</reference>
<keyword evidence="2" id="KW-1185">Reference proteome</keyword>
<proteinExistence type="predicted"/>
<evidence type="ECO:0000313" key="1">
    <source>
        <dbReference type="EMBL" id="CAH9114174.1"/>
    </source>
</evidence>